<evidence type="ECO:0000313" key="2">
    <source>
        <dbReference type="Proteomes" id="UP000186922"/>
    </source>
</evidence>
<dbReference type="AlphaFoldDB" id="A0A1D1UUN4"/>
<evidence type="ECO:0000313" key="1">
    <source>
        <dbReference type="EMBL" id="GAU92220.1"/>
    </source>
</evidence>
<accession>A0A1D1UUN4</accession>
<gene>
    <name evidence="1" type="primary">RvY_04332-1</name>
    <name evidence="1" type="synonym">RvY_04332.1</name>
    <name evidence="1" type="ORF">RvY_04332</name>
</gene>
<organism evidence="1 2">
    <name type="scientific">Ramazzottius varieornatus</name>
    <name type="common">Water bear</name>
    <name type="synonym">Tardigrade</name>
    <dbReference type="NCBI Taxonomy" id="947166"/>
    <lineage>
        <taxon>Eukaryota</taxon>
        <taxon>Metazoa</taxon>
        <taxon>Ecdysozoa</taxon>
        <taxon>Tardigrada</taxon>
        <taxon>Eutardigrada</taxon>
        <taxon>Parachela</taxon>
        <taxon>Hypsibioidea</taxon>
        <taxon>Ramazzottiidae</taxon>
        <taxon>Ramazzottius</taxon>
    </lineage>
</organism>
<reference evidence="1 2" key="1">
    <citation type="journal article" date="2016" name="Nat. Commun.">
        <title>Extremotolerant tardigrade genome and improved radiotolerance of human cultured cells by tardigrade-unique protein.</title>
        <authorList>
            <person name="Hashimoto T."/>
            <person name="Horikawa D.D."/>
            <person name="Saito Y."/>
            <person name="Kuwahara H."/>
            <person name="Kozuka-Hata H."/>
            <person name="Shin-I T."/>
            <person name="Minakuchi Y."/>
            <person name="Ohishi K."/>
            <person name="Motoyama A."/>
            <person name="Aizu T."/>
            <person name="Enomoto A."/>
            <person name="Kondo K."/>
            <person name="Tanaka S."/>
            <person name="Hara Y."/>
            <person name="Koshikawa S."/>
            <person name="Sagara H."/>
            <person name="Miura T."/>
            <person name="Yokobori S."/>
            <person name="Miyagawa K."/>
            <person name="Suzuki Y."/>
            <person name="Kubo T."/>
            <person name="Oyama M."/>
            <person name="Kohara Y."/>
            <person name="Fujiyama A."/>
            <person name="Arakawa K."/>
            <person name="Katayama T."/>
            <person name="Toyoda A."/>
            <person name="Kunieda T."/>
        </authorList>
    </citation>
    <scope>NUCLEOTIDE SEQUENCE [LARGE SCALE GENOMIC DNA]</scope>
    <source>
        <strain evidence="1 2">YOKOZUNA-1</strain>
    </source>
</reference>
<dbReference type="OrthoDB" id="6499973at2759"/>
<keyword evidence="2" id="KW-1185">Reference proteome</keyword>
<name>A0A1D1UUN4_RAMVA</name>
<dbReference type="EMBL" id="BDGG01000002">
    <property type="protein sequence ID" value="GAU92220.1"/>
    <property type="molecule type" value="Genomic_DNA"/>
</dbReference>
<proteinExistence type="predicted"/>
<comment type="caution">
    <text evidence="1">The sequence shown here is derived from an EMBL/GenBank/DDBJ whole genome shotgun (WGS) entry which is preliminary data.</text>
</comment>
<dbReference type="Proteomes" id="UP000186922">
    <property type="component" value="Unassembled WGS sequence"/>
</dbReference>
<protein>
    <submittedName>
        <fullName evidence="1">Uncharacterized protein</fullName>
    </submittedName>
</protein>
<sequence length="122" mass="13892">MASFGAINPLLWEERLTYDCVCSECRSIVVCAFFLHVTNCGVMYSLSVYFPVFLADFSLSATTCSWISAVFFGKKAIDPQALYFELQQVRCTLQRDMSFQPASTLVILQELFSVVVHWHRSL</sequence>